<protein>
    <recommendedName>
        <fullName evidence="3">Type 4 fimbrial biogenesis protein PilX N-terminal domain-containing protein</fullName>
    </recommendedName>
</protein>
<reference evidence="1" key="1">
    <citation type="journal article" date="2021" name="Arch. Microbiol.">
        <title>Methyloradius palustris gen. nov., sp. nov., a methanol-oxidizing bacterium isolated from snow.</title>
        <authorList>
            <person name="Miyadera T."/>
            <person name="Kojima H."/>
            <person name="Fukui M."/>
        </authorList>
    </citation>
    <scope>NUCLEOTIDE SEQUENCE</scope>
    <source>
        <strain evidence="1">Zm11</strain>
    </source>
</reference>
<evidence type="ECO:0000313" key="2">
    <source>
        <dbReference type="Proteomes" id="UP000826722"/>
    </source>
</evidence>
<proteinExistence type="predicted"/>
<evidence type="ECO:0000313" key="1">
    <source>
        <dbReference type="EMBL" id="BCM26146.1"/>
    </source>
</evidence>
<dbReference type="KEGG" id="mpau:ZMTM_24050"/>
<accession>A0A8D5GD85</accession>
<dbReference type="EMBL" id="AP024110">
    <property type="protein sequence ID" value="BCM26146.1"/>
    <property type="molecule type" value="Genomic_DNA"/>
</dbReference>
<dbReference type="Proteomes" id="UP000826722">
    <property type="component" value="Chromosome"/>
</dbReference>
<dbReference type="AlphaFoldDB" id="A0A8D5GD85"/>
<dbReference type="RefSeq" id="WP_221764164.1">
    <property type="nucleotide sequence ID" value="NZ_AP024110.1"/>
</dbReference>
<sequence length="205" mass="21941">MNFTKYRFIKMKIYYPKIAKQEGVILLVALIVLVAMTLAAIAMVRSVDTTNIIAGNLAFQQSATNAADVGAELAIKWLQDNNVGTKLRVDSLGDGYAATWDPTIGYDWSVLAAIPQMHAKSAGSDVGGTGNSVNYIIQRMCKLQGVDVDPDTPSAGCAVPASISTVCITAGCVPIIPPRQQYYRITSQVLGPRNTVSYVQTIVAL</sequence>
<gene>
    <name evidence="1" type="ORF">ZMTM_24050</name>
</gene>
<keyword evidence="2" id="KW-1185">Reference proteome</keyword>
<name>A0A8D5GD85_9PROT</name>
<organism evidence="1 2">
    <name type="scientific">Methyloradius palustris</name>
    <dbReference type="NCBI Taxonomy" id="2778876"/>
    <lineage>
        <taxon>Bacteria</taxon>
        <taxon>Pseudomonadati</taxon>
        <taxon>Pseudomonadota</taxon>
        <taxon>Betaproteobacteria</taxon>
        <taxon>Nitrosomonadales</taxon>
        <taxon>Methylophilaceae</taxon>
        <taxon>Methyloradius</taxon>
    </lineage>
</organism>
<evidence type="ECO:0008006" key="3">
    <source>
        <dbReference type="Google" id="ProtNLM"/>
    </source>
</evidence>